<evidence type="ECO:0000256" key="4">
    <source>
        <dbReference type="ARBA" id="ARBA00022692"/>
    </source>
</evidence>
<evidence type="ECO:0000256" key="8">
    <source>
        <dbReference type="PROSITE-ProRule" id="PRU01360"/>
    </source>
</evidence>
<dbReference type="InterPro" id="IPR039426">
    <property type="entry name" value="TonB-dep_rcpt-like"/>
</dbReference>
<proteinExistence type="inferred from homology"/>
<dbReference type="InterPro" id="IPR037066">
    <property type="entry name" value="Plug_dom_sf"/>
</dbReference>
<dbReference type="CDD" id="cd01347">
    <property type="entry name" value="ligand_gated_channel"/>
    <property type="match status" value="1"/>
</dbReference>
<accession>A0ABQ3AW64</accession>
<dbReference type="PANTHER" id="PTHR32552">
    <property type="entry name" value="FERRICHROME IRON RECEPTOR-RELATED"/>
    <property type="match status" value="1"/>
</dbReference>
<evidence type="ECO:0000256" key="7">
    <source>
        <dbReference type="ARBA" id="ARBA00023237"/>
    </source>
</evidence>
<dbReference type="Pfam" id="PF00593">
    <property type="entry name" value="TonB_dep_Rec_b-barrel"/>
    <property type="match status" value="1"/>
</dbReference>
<comment type="caution">
    <text evidence="12">The sequence shown here is derived from an EMBL/GenBank/DDBJ whole genome shotgun (WGS) entry which is preliminary data.</text>
</comment>
<keyword evidence="13" id="KW-1185">Reference proteome</keyword>
<dbReference type="SUPFAM" id="SSF56935">
    <property type="entry name" value="Porins"/>
    <property type="match status" value="1"/>
</dbReference>
<evidence type="ECO:0000256" key="2">
    <source>
        <dbReference type="ARBA" id="ARBA00022448"/>
    </source>
</evidence>
<reference evidence="13" key="1">
    <citation type="journal article" date="2019" name="Int. J. Syst. Evol. Microbiol.">
        <title>The Global Catalogue of Microorganisms (GCM) 10K type strain sequencing project: providing services to taxonomists for standard genome sequencing and annotation.</title>
        <authorList>
            <consortium name="The Broad Institute Genomics Platform"/>
            <consortium name="The Broad Institute Genome Sequencing Center for Infectious Disease"/>
            <person name="Wu L."/>
            <person name="Ma J."/>
        </authorList>
    </citation>
    <scope>NUCLEOTIDE SEQUENCE [LARGE SCALE GENOMIC DNA]</scope>
    <source>
        <strain evidence="13">KCTC 32239</strain>
    </source>
</reference>
<organism evidence="12 13">
    <name type="scientific">Cellvibrio zantedeschiae</name>
    <dbReference type="NCBI Taxonomy" id="1237077"/>
    <lineage>
        <taxon>Bacteria</taxon>
        <taxon>Pseudomonadati</taxon>
        <taxon>Pseudomonadota</taxon>
        <taxon>Gammaproteobacteria</taxon>
        <taxon>Cellvibrionales</taxon>
        <taxon>Cellvibrionaceae</taxon>
        <taxon>Cellvibrio</taxon>
    </lineage>
</organism>
<dbReference type="Gene3D" id="2.40.170.20">
    <property type="entry name" value="TonB-dependent receptor, beta-barrel domain"/>
    <property type="match status" value="1"/>
</dbReference>
<dbReference type="Gene3D" id="2.170.130.10">
    <property type="entry name" value="TonB-dependent receptor, plug domain"/>
    <property type="match status" value="1"/>
</dbReference>
<evidence type="ECO:0000256" key="6">
    <source>
        <dbReference type="ARBA" id="ARBA00023136"/>
    </source>
</evidence>
<protein>
    <submittedName>
        <fullName evidence="12">Iron transport outer membrane receptor</fullName>
    </submittedName>
</protein>
<keyword evidence="3 8" id="KW-1134">Transmembrane beta strand</keyword>
<keyword evidence="5 9" id="KW-0798">TonB box</keyword>
<feature type="domain" description="TonB-dependent receptor-like beta-barrel" evidence="10">
    <location>
        <begin position="248"/>
        <end position="728"/>
    </location>
</feature>
<name>A0ABQ3AW64_9GAMM</name>
<dbReference type="InterPro" id="IPR036942">
    <property type="entry name" value="Beta-barrel_TonB_sf"/>
</dbReference>
<evidence type="ECO:0000313" key="12">
    <source>
        <dbReference type="EMBL" id="GGY69728.1"/>
    </source>
</evidence>
<dbReference type="EMBL" id="BMYZ01000001">
    <property type="protein sequence ID" value="GGY69728.1"/>
    <property type="molecule type" value="Genomic_DNA"/>
</dbReference>
<evidence type="ECO:0000256" key="3">
    <source>
        <dbReference type="ARBA" id="ARBA00022452"/>
    </source>
</evidence>
<dbReference type="InterPro" id="IPR000531">
    <property type="entry name" value="Beta-barrel_TonB"/>
</dbReference>
<keyword evidence="12" id="KW-0675">Receptor</keyword>
<evidence type="ECO:0000313" key="13">
    <source>
        <dbReference type="Proteomes" id="UP000619761"/>
    </source>
</evidence>
<evidence type="ECO:0000256" key="5">
    <source>
        <dbReference type="ARBA" id="ARBA00023077"/>
    </source>
</evidence>
<comment type="similarity">
    <text evidence="8 9">Belongs to the TonB-dependent receptor family.</text>
</comment>
<keyword evidence="2 8" id="KW-0813">Transport</keyword>
<keyword evidence="4 8" id="KW-0812">Transmembrane</keyword>
<keyword evidence="6 8" id="KW-0472">Membrane</keyword>
<evidence type="ECO:0000259" key="11">
    <source>
        <dbReference type="Pfam" id="PF07715"/>
    </source>
</evidence>
<evidence type="ECO:0000259" key="10">
    <source>
        <dbReference type="Pfam" id="PF00593"/>
    </source>
</evidence>
<dbReference type="PANTHER" id="PTHR32552:SF83">
    <property type="entry name" value="BLR3904 PROTEIN"/>
    <property type="match status" value="1"/>
</dbReference>
<comment type="subcellular location">
    <subcellularLocation>
        <location evidence="1 8">Cell outer membrane</location>
        <topology evidence="1 8">Multi-pass membrane protein</topology>
    </subcellularLocation>
</comment>
<dbReference type="Pfam" id="PF07715">
    <property type="entry name" value="Plug"/>
    <property type="match status" value="1"/>
</dbReference>
<evidence type="ECO:0000256" key="9">
    <source>
        <dbReference type="RuleBase" id="RU003357"/>
    </source>
</evidence>
<dbReference type="InterPro" id="IPR012910">
    <property type="entry name" value="Plug_dom"/>
</dbReference>
<evidence type="ECO:0000256" key="1">
    <source>
        <dbReference type="ARBA" id="ARBA00004571"/>
    </source>
</evidence>
<gene>
    <name evidence="12" type="ORF">GCM10011613_12590</name>
</gene>
<dbReference type="PROSITE" id="PS52016">
    <property type="entry name" value="TONB_DEPENDENT_REC_3"/>
    <property type="match status" value="1"/>
</dbReference>
<feature type="domain" description="TonB-dependent receptor plug" evidence="11">
    <location>
        <begin position="67"/>
        <end position="166"/>
    </location>
</feature>
<dbReference type="Proteomes" id="UP000619761">
    <property type="component" value="Unassembled WGS sequence"/>
</dbReference>
<sequence>MSIAAAMLLPLGAVAEEAKATKDQAESKKVLNTVKVQATALEANPNAQPGVPYKAQLSGDERHTRPIAETPQNITVLTKAEIEESGYTDLRAILDAQPGITLGTGENGNAFGDRYIIRGQEVRSDIFVDGLRDPGMTTRESFAVEQLEITKGPNSSFAGRGSSGGAVNAITKQATADYDYTSLTAGVGTDGYHRVTLDSNQALTDELAIRANLLTAKEDVPDRDPAYRERKGVAVSGFYNPTEEFEMTLDYYGLDAKDNPDLGSYLVGNVPNRKPADDAPVYAQKQDFLESDVDTLTARLKYRFNSDLRITNITRKGTSDNGYVATGARAATTNAKDPNGAYSTVTLSTHQGWQEVDYFANQTNLFIDKEIGGLKHEFIIGAEYTDHAVLNGNYTVTNSGQNCFTSNVAAANGWCVIDKSGKEIANINKVMNRNITKSTWDTDWAVKAKSLSIMDTVDLNDQWSVFAGIRADRFDFDLGTQSAALVKAKYDYSDTLTNSHLGVVYDINDVGNVYFTWSTAADINGGESDVGTSSGYGGTVIYNGSVAGAKPERSDNYELGTKWNLFDETLLLTGAIFQVTKSDVMEGANYDSVGTFNTGEIRVRGIEFGASGQVTDKLTTQAGITYMDAEVLESATAANVGKTISNFADLSVNVQLKYQFTEKFSLGGAWKYEGKKFAGQPDTAAVYTTLAATGNYYYAQPIPAYSVFDLFATYDFSKNLDLRLNIGNATDKDYYLAAYRSGSFVYKGDARTTRVTVNYNF</sequence>
<keyword evidence="7 8" id="KW-0998">Cell outer membrane</keyword>